<evidence type="ECO:0000256" key="2">
    <source>
        <dbReference type="SAM" id="SignalP"/>
    </source>
</evidence>
<comment type="caution">
    <text evidence="3">The sequence shown here is derived from an EMBL/GenBank/DDBJ whole genome shotgun (WGS) entry which is preliminary data.</text>
</comment>
<accession>A0ABR3J226</accession>
<name>A0ABR3J226_9AGAR</name>
<evidence type="ECO:0000256" key="1">
    <source>
        <dbReference type="SAM" id="MobiDB-lite"/>
    </source>
</evidence>
<sequence length="627" mass="67626">MRRLGRLFFLVPFAVASPVPSTIESSGSICLVTSLTILFTLSLLLIVKLAFLRRRRSRLANVSASASQISSEKLDSSYTSSASTFITVKSINTDAVSGLWVGMFGSPGWETRQPVKVSSYKQSQQLQFCNRLRSHRRESAFSRRSSAISKGSVVSVGTLGNTPVSSVVRSRVLYNLDNGTHSRSRSLRLPSTPARATLKTPRRFSAPAVTRSASRQDASKARRSSLKSARSRKAAIDGSIHLSAASVRLVGSASLVPDYPLPFTLKTKRSSMGSPSFGTSGPTIDLSPSNSPTTEISRPYPLVSNIKHTRKRNQTMEESSQFWPPTSTAHYYTSSVLPGVSEGQVIVKTPAIPTPMPFNPLDVAMPSPTFSPDFPSFGPPSPVLPPLPSVIRGKPKPRVVSRVRRSPVIGPSPLRSMILPESSESSPAVDVGKGESSSANIDDIDRDRRRRSSLRSAISLDDDGQNNVLLNMIQELVEETSVWDPSLFMDNNFKSMLEESRLSGVINTTSSDQVSAQQSSNGSSSSSVDAVAAMCHAETGTTSTKNSSNYSQSDTESRSGSDEVDLGLLGVELRDNDGRTDAARQGLSTVDVPSPSQRSNELVSFWDEGTWDSAKQRESTESVGLAV</sequence>
<dbReference type="EMBL" id="JASNQZ010000012">
    <property type="protein sequence ID" value="KAL0949530.1"/>
    <property type="molecule type" value="Genomic_DNA"/>
</dbReference>
<gene>
    <name evidence="3" type="ORF">HGRIS_009580</name>
</gene>
<feature type="signal peptide" evidence="2">
    <location>
        <begin position="1"/>
        <end position="16"/>
    </location>
</feature>
<proteinExistence type="predicted"/>
<dbReference type="Proteomes" id="UP001556367">
    <property type="component" value="Unassembled WGS sequence"/>
</dbReference>
<feature type="chain" id="PRO_5045557277" evidence="2">
    <location>
        <begin position="17"/>
        <end position="627"/>
    </location>
</feature>
<feature type="compositionally biased region" description="Polar residues" evidence="1">
    <location>
        <begin position="270"/>
        <end position="296"/>
    </location>
</feature>
<keyword evidence="4" id="KW-1185">Reference proteome</keyword>
<feature type="compositionally biased region" description="Basic and acidic residues" evidence="1">
    <location>
        <begin position="572"/>
        <end position="582"/>
    </location>
</feature>
<protein>
    <submittedName>
        <fullName evidence="3">Uncharacterized protein</fullName>
    </submittedName>
</protein>
<evidence type="ECO:0000313" key="3">
    <source>
        <dbReference type="EMBL" id="KAL0949530.1"/>
    </source>
</evidence>
<feature type="compositionally biased region" description="Polar residues" evidence="1">
    <location>
        <begin position="539"/>
        <end position="554"/>
    </location>
</feature>
<organism evidence="3 4">
    <name type="scientific">Hohenbuehelia grisea</name>
    <dbReference type="NCBI Taxonomy" id="104357"/>
    <lineage>
        <taxon>Eukaryota</taxon>
        <taxon>Fungi</taxon>
        <taxon>Dikarya</taxon>
        <taxon>Basidiomycota</taxon>
        <taxon>Agaricomycotina</taxon>
        <taxon>Agaricomycetes</taxon>
        <taxon>Agaricomycetidae</taxon>
        <taxon>Agaricales</taxon>
        <taxon>Pleurotineae</taxon>
        <taxon>Pleurotaceae</taxon>
        <taxon>Hohenbuehelia</taxon>
    </lineage>
</organism>
<feature type="region of interest" description="Disordered" evidence="1">
    <location>
        <begin position="269"/>
        <end position="298"/>
    </location>
</feature>
<feature type="region of interest" description="Disordered" evidence="1">
    <location>
        <begin position="411"/>
        <end position="450"/>
    </location>
</feature>
<evidence type="ECO:0000313" key="4">
    <source>
        <dbReference type="Proteomes" id="UP001556367"/>
    </source>
</evidence>
<feature type="compositionally biased region" description="Low complexity" evidence="1">
    <location>
        <begin position="513"/>
        <end position="533"/>
    </location>
</feature>
<reference evidence="4" key="1">
    <citation type="submission" date="2024-06" db="EMBL/GenBank/DDBJ databases">
        <title>Multi-omics analyses provide insights into the biosynthesis of the anticancer antibiotic pleurotin in Hohenbuehelia grisea.</title>
        <authorList>
            <person name="Weaver J.A."/>
            <person name="Alberti F."/>
        </authorList>
    </citation>
    <scope>NUCLEOTIDE SEQUENCE [LARGE SCALE GENOMIC DNA]</scope>
    <source>
        <strain evidence="4">T-177</strain>
    </source>
</reference>
<feature type="compositionally biased region" description="Basic residues" evidence="1">
    <location>
        <begin position="221"/>
        <end position="232"/>
    </location>
</feature>
<feature type="region of interest" description="Disordered" evidence="1">
    <location>
        <begin position="181"/>
        <end position="232"/>
    </location>
</feature>
<feature type="region of interest" description="Disordered" evidence="1">
    <location>
        <begin position="509"/>
        <end position="600"/>
    </location>
</feature>
<keyword evidence="2" id="KW-0732">Signal</keyword>